<dbReference type="PANTHER" id="PTHR13778:SF47">
    <property type="entry name" value="LIPOPOLYSACCHARIDE 1,3-GALACTOSYLTRANSFERASE"/>
    <property type="match status" value="1"/>
</dbReference>
<dbReference type="RefSeq" id="WP_206735581.1">
    <property type="nucleotide sequence ID" value="NZ_CP047056.1"/>
</dbReference>
<keyword evidence="5" id="KW-1185">Reference proteome</keyword>
<sequence>MVYSSDNKFAEILGVSLVSLYENNTNFSNIDVYVIDENISEENKEKLQSIPANYNRSPISWLHCPNLNNLLNINIATDRGSLSQFSRLMVGSLLPDNLNRVIYLDCDIVINKSLKELWELDLNNSVVAALDDCFSKYYRKNLGLDPTATIFNSGVLLIDVQSWRSHEIETKLLDFIRLKKGKVQQSDQGVLSAVLSKDCRIIDPKFNAITIFFDFNYQEILTYRKPPKDYYSEERIIEAIKHPYIIHYTSSFMSKRPWMKGCKHRYAYKWLFYKDLTPWIDSPLWNDNRKKWKLLCFALAKMLPRKALIFVASIFQVYVRPMKNRFIYSLNFLK</sequence>
<dbReference type="AlphaFoldDB" id="A0A662Z9N9"/>
<keyword evidence="3" id="KW-0479">Metal-binding</keyword>
<evidence type="ECO:0000256" key="2">
    <source>
        <dbReference type="ARBA" id="ARBA00022679"/>
    </source>
</evidence>
<evidence type="ECO:0000256" key="1">
    <source>
        <dbReference type="ARBA" id="ARBA00022676"/>
    </source>
</evidence>
<dbReference type="Gene3D" id="3.90.550.10">
    <property type="entry name" value="Spore Coat Polysaccharide Biosynthesis Protein SpsA, Chain A"/>
    <property type="match status" value="1"/>
</dbReference>
<dbReference type="Pfam" id="PF01501">
    <property type="entry name" value="Glyco_transf_8"/>
    <property type="match status" value="1"/>
</dbReference>
<evidence type="ECO:0000313" key="5">
    <source>
        <dbReference type="Proteomes" id="UP000243374"/>
    </source>
</evidence>
<dbReference type="InterPro" id="IPR050748">
    <property type="entry name" value="Glycosyltrans_8_dom-fam"/>
</dbReference>
<name>A0A662Z9N9_9GAMM</name>
<dbReference type="PANTHER" id="PTHR13778">
    <property type="entry name" value="GLYCOSYLTRANSFERASE 8 DOMAIN-CONTAINING PROTEIN"/>
    <property type="match status" value="1"/>
</dbReference>
<accession>A0A662Z9N9</accession>
<evidence type="ECO:0000313" key="4">
    <source>
        <dbReference type="EMBL" id="SFK14669.1"/>
    </source>
</evidence>
<dbReference type="SUPFAM" id="SSF53448">
    <property type="entry name" value="Nucleotide-diphospho-sugar transferases"/>
    <property type="match status" value="1"/>
</dbReference>
<dbReference type="GO" id="GO:0046872">
    <property type="term" value="F:metal ion binding"/>
    <property type="evidence" value="ECO:0007669"/>
    <property type="project" value="UniProtKB-KW"/>
</dbReference>
<dbReference type="EMBL" id="FOSF01000030">
    <property type="protein sequence ID" value="SFK14669.1"/>
    <property type="molecule type" value="Genomic_DNA"/>
</dbReference>
<keyword evidence="1" id="KW-0328">Glycosyltransferase</keyword>
<gene>
    <name evidence="4" type="ORF">SAMN04487865_103018</name>
</gene>
<proteinExistence type="predicted"/>
<dbReference type="InterPro" id="IPR002495">
    <property type="entry name" value="Glyco_trans_8"/>
</dbReference>
<evidence type="ECO:0000256" key="3">
    <source>
        <dbReference type="ARBA" id="ARBA00022723"/>
    </source>
</evidence>
<keyword evidence="2 4" id="KW-0808">Transferase</keyword>
<dbReference type="Proteomes" id="UP000243374">
    <property type="component" value="Unassembled WGS sequence"/>
</dbReference>
<organism evidence="4 5">
    <name type="scientific">Succinivibrio dextrinosolvens</name>
    <dbReference type="NCBI Taxonomy" id="83771"/>
    <lineage>
        <taxon>Bacteria</taxon>
        <taxon>Pseudomonadati</taxon>
        <taxon>Pseudomonadota</taxon>
        <taxon>Gammaproteobacteria</taxon>
        <taxon>Aeromonadales</taxon>
        <taxon>Succinivibrionaceae</taxon>
        <taxon>Succinivibrio</taxon>
    </lineage>
</organism>
<protein>
    <submittedName>
        <fullName evidence="4">Lipopolysaccharide biosynthesis protein, LPS:glycosyltransferase</fullName>
    </submittedName>
</protein>
<reference evidence="4 5" key="1">
    <citation type="submission" date="2016-10" db="EMBL/GenBank/DDBJ databases">
        <authorList>
            <person name="Varghese N."/>
            <person name="Submissions S."/>
        </authorList>
    </citation>
    <scope>NUCLEOTIDE SEQUENCE [LARGE SCALE GENOMIC DNA]</scope>
    <source>
        <strain evidence="4 5">22B</strain>
    </source>
</reference>
<dbReference type="InterPro" id="IPR029044">
    <property type="entry name" value="Nucleotide-diphossugar_trans"/>
</dbReference>
<dbReference type="CDD" id="cd04194">
    <property type="entry name" value="GT8_A4GalT_like"/>
    <property type="match status" value="1"/>
</dbReference>
<dbReference type="GO" id="GO:0016757">
    <property type="term" value="F:glycosyltransferase activity"/>
    <property type="evidence" value="ECO:0007669"/>
    <property type="project" value="UniProtKB-KW"/>
</dbReference>